<reference evidence="1 2" key="1">
    <citation type="submission" date="2017-08" db="EMBL/GenBank/DDBJ databases">
        <authorList>
            <person name="Chaillou S."/>
        </authorList>
    </citation>
    <scope>NUCLEOTIDE SEQUENCE [LARGE SCALE GENOMIC DNA]</scope>
    <source>
        <strain evidence="1 2">MFPA15A1205</strain>
    </source>
</reference>
<proteinExistence type="predicted"/>
<dbReference type="AlphaFoldDB" id="A0AAX2HAA1"/>
<evidence type="ECO:0000313" key="1">
    <source>
        <dbReference type="EMBL" id="SOB53205.1"/>
    </source>
</evidence>
<gene>
    <name evidence="1" type="ORF">PLUA15_290092</name>
</gene>
<organism evidence="1 2">
    <name type="scientific">Pseudomonas lundensis</name>
    <dbReference type="NCBI Taxonomy" id="86185"/>
    <lineage>
        <taxon>Bacteria</taxon>
        <taxon>Pseudomonadati</taxon>
        <taxon>Pseudomonadota</taxon>
        <taxon>Gammaproteobacteria</taxon>
        <taxon>Pseudomonadales</taxon>
        <taxon>Pseudomonadaceae</taxon>
        <taxon>Pseudomonas</taxon>
    </lineage>
</organism>
<name>A0AAX2HAA1_9PSED</name>
<protein>
    <submittedName>
        <fullName evidence="1">Uncharacterized protein</fullName>
    </submittedName>
</protein>
<accession>A0AAX2HAA1</accession>
<dbReference type="EMBL" id="OBKZ01000022">
    <property type="protein sequence ID" value="SOB53205.1"/>
    <property type="molecule type" value="Genomic_DNA"/>
</dbReference>
<sequence>MDCPRHRRLIYLVLDTMATRIRVTISPYLLTVEDRLLSYIYIYINSCLQHAFEPRY</sequence>
<comment type="caution">
    <text evidence="1">The sequence shown here is derived from an EMBL/GenBank/DDBJ whole genome shotgun (WGS) entry which is preliminary data.</text>
</comment>
<dbReference type="Proteomes" id="UP000219564">
    <property type="component" value="Unassembled WGS sequence"/>
</dbReference>
<evidence type="ECO:0000313" key="2">
    <source>
        <dbReference type="Proteomes" id="UP000219564"/>
    </source>
</evidence>